<dbReference type="InterPro" id="IPR019734">
    <property type="entry name" value="TPR_rpt"/>
</dbReference>
<name>A0A917JTY7_9GAMM</name>
<dbReference type="Proteomes" id="UP000630149">
    <property type="component" value="Unassembled WGS sequence"/>
</dbReference>
<feature type="transmembrane region" description="Helical" evidence="4">
    <location>
        <begin position="36"/>
        <end position="57"/>
    </location>
</feature>
<evidence type="ECO:0000313" key="6">
    <source>
        <dbReference type="Proteomes" id="UP000630149"/>
    </source>
</evidence>
<dbReference type="OrthoDB" id="5406098at2"/>
<reference evidence="5" key="1">
    <citation type="journal article" date="2014" name="Int. J. Syst. Evol. Microbiol.">
        <title>Complete genome sequence of Corynebacterium casei LMG S-19264T (=DSM 44701T), isolated from a smear-ripened cheese.</title>
        <authorList>
            <consortium name="US DOE Joint Genome Institute (JGI-PGF)"/>
            <person name="Walter F."/>
            <person name="Albersmeier A."/>
            <person name="Kalinowski J."/>
            <person name="Ruckert C."/>
        </authorList>
    </citation>
    <scope>NUCLEOTIDE SEQUENCE</scope>
    <source>
        <strain evidence="5">JCM 13919</strain>
    </source>
</reference>
<dbReference type="AlphaFoldDB" id="A0A917JTY7"/>
<evidence type="ECO:0008006" key="7">
    <source>
        <dbReference type="Google" id="ProtNLM"/>
    </source>
</evidence>
<keyword evidence="2 3" id="KW-0802">TPR repeat</keyword>
<comment type="caution">
    <text evidence="5">The sequence shown here is derived from an EMBL/GenBank/DDBJ whole genome shotgun (WGS) entry which is preliminary data.</text>
</comment>
<evidence type="ECO:0000256" key="4">
    <source>
        <dbReference type="SAM" id="Phobius"/>
    </source>
</evidence>
<evidence type="ECO:0000256" key="3">
    <source>
        <dbReference type="PROSITE-ProRule" id="PRU00339"/>
    </source>
</evidence>
<evidence type="ECO:0000256" key="1">
    <source>
        <dbReference type="ARBA" id="ARBA00022737"/>
    </source>
</evidence>
<dbReference type="RefSeq" id="WP_131776621.1">
    <property type="nucleotide sequence ID" value="NZ_BMOB01000004.1"/>
</dbReference>
<dbReference type="PROSITE" id="PS50005">
    <property type="entry name" value="TPR"/>
    <property type="match status" value="2"/>
</dbReference>
<evidence type="ECO:0000256" key="2">
    <source>
        <dbReference type="ARBA" id="ARBA00022803"/>
    </source>
</evidence>
<dbReference type="InterPro" id="IPR011990">
    <property type="entry name" value="TPR-like_helical_dom_sf"/>
</dbReference>
<protein>
    <recommendedName>
        <fullName evidence="7">Anaphase-promoting complex, cyclosome, subunit 3</fullName>
    </recommendedName>
</protein>
<dbReference type="PANTHER" id="PTHR45586">
    <property type="entry name" value="TPR REPEAT-CONTAINING PROTEIN PA4667"/>
    <property type="match status" value="1"/>
</dbReference>
<dbReference type="EMBL" id="BMOB01000004">
    <property type="protein sequence ID" value="GGI85081.1"/>
    <property type="molecule type" value="Genomic_DNA"/>
</dbReference>
<gene>
    <name evidence="5" type="ORF">GCM10007966_12100</name>
</gene>
<dbReference type="SUPFAM" id="SSF48452">
    <property type="entry name" value="TPR-like"/>
    <property type="match status" value="1"/>
</dbReference>
<sequence>MSLLNEMLKDLNENKSNVKPTLTFIPTQPKSTKVRIIKGAIWLASILALSLIILLILKEFKTSKPHLSVPVSNVNVKSIQTPKKPVHYESSLVNISFSDFKRTKMPVQSKIQQQELHKPAPPMQTLSSSLVSIREFEQQASRIKPAILDYEEKNKPTNKKKKKHVEKVFNELTDKQWHDYTLNKALMAVQDGDDYKAIQLLNQIIFKFPTSNAARESLAAVYMSNGQLSKAMQVLDEGLSFKPNALGLSTMKARLLFEQDKAPEALKILSQFTPDIYRNPDFYGLLAAVYQTVGRTKEAGSLYQKLVEIDSSNGQYWLGYGIALEQRNATQQAVSAYRRASESYDIDPAVRAYAESRLKLLQG</sequence>
<keyword evidence="4" id="KW-1133">Transmembrane helix</keyword>
<reference evidence="5" key="2">
    <citation type="submission" date="2020-09" db="EMBL/GenBank/DDBJ databases">
        <authorList>
            <person name="Sun Q."/>
            <person name="Ohkuma M."/>
        </authorList>
    </citation>
    <scope>NUCLEOTIDE SEQUENCE</scope>
    <source>
        <strain evidence="5">JCM 13919</strain>
    </source>
</reference>
<evidence type="ECO:0000313" key="5">
    <source>
        <dbReference type="EMBL" id="GGI85081.1"/>
    </source>
</evidence>
<accession>A0A917JTY7</accession>
<dbReference type="SMART" id="SM00028">
    <property type="entry name" value="TPR"/>
    <property type="match status" value="4"/>
</dbReference>
<keyword evidence="1" id="KW-0677">Repeat</keyword>
<proteinExistence type="predicted"/>
<dbReference type="Gene3D" id="1.25.40.10">
    <property type="entry name" value="Tetratricopeptide repeat domain"/>
    <property type="match status" value="2"/>
</dbReference>
<keyword evidence="6" id="KW-1185">Reference proteome</keyword>
<keyword evidence="4" id="KW-0472">Membrane</keyword>
<dbReference type="PANTHER" id="PTHR45586:SF1">
    <property type="entry name" value="LIPOPOLYSACCHARIDE ASSEMBLY PROTEIN B"/>
    <property type="match status" value="1"/>
</dbReference>
<keyword evidence="4" id="KW-0812">Transmembrane</keyword>
<dbReference type="InterPro" id="IPR051012">
    <property type="entry name" value="CellSynth/LPSAsmb/PSIAsmb"/>
</dbReference>
<organism evidence="5 6">
    <name type="scientific">Legionella impletisoli</name>
    <dbReference type="NCBI Taxonomy" id="343510"/>
    <lineage>
        <taxon>Bacteria</taxon>
        <taxon>Pseudomonadati</taxon>
        <taxon>Pseudomonadota</taxon>
        <taxon>Gammaproteobacteria</taxon>
        <taxon>Legionellales</taxon>
        <taxon>Legionellaceae</taxon>
        <taxon>Legionella</taxon>
    </lineage>
</organism>
<dbReference type="Pfam" id="PF13429">
    <property type="entry name" value="TPR_15"/>
    <property type="match status" value="1"/>
</dbReference>
<feature type="repeat" description="TPR" evidence="3">
    <location>
        <begin position="280"/>
        <end position="313"/>
    </location>
</feature>
<feature type="repeat" description="TPR" evidence="3">
    <location>
        <begin position="212"/>
        <end position="245"/>
    </location>
</feature>